<dbReference type="PROSITE" id="PS51186">
    <property type="entry name" value="GNAT"/>
    <property type="match status" value="1"/>
</dbReference>
<proteinExistence type="predicted"/>
<dbReference type="OrthoDB" id="2115692at2759"/>
<name>A0A6A6R394_9PEZI</name>
<dbReference type="PANTHER" id="PTHR42791:SF14">
    <property type="entry name" value="N-ACETYLTRANSFERASE DOMAIN-CONTAINING PROTEIN"/>
    <property type="match status" value="1"/>
</dbReference>
<keyword evidence="2" id="KW-0808">Transferase</keyword>
<keyword evidence="3" id="KW-1185">Reference proteome</keyword>
<dbReference type="InterPro" id="IPR016181">
    <property type="entry name" value="Acyl_CoA_acyltransferase"/>
</dbReference>
<accession>A0A6A6R394</accession>
<protein>
    <submittedName>
        <fullName evidence="2">Acyl-CoA N-acyltransferase</fullName>
    </submittedName>
</protein>
<dbReference type="EMBL" id="MU004184">
    <property type="protein sequence ID" value="KAF2499019.1"/>
    <property type="molecule type" value="Genomic_DNA"/>
</dbReference>
<evidence type="ECO:0000313" key="2">
    <source>
        <dbReference type="EMBL" id="KAF2499019.1"/>
    </source>
</evidence>
<dbReference type="Pfam" id="PF00583">
    <property type="entry name" value="Acetyltransf_1"/>
    <property type="match status" value="1"/>
</dbReference>
<dbReference type="InterPro" id="IPR052523">
    <property type="entry name" value="Trichothecene_AcTrans"/>
</dbReference>
<dbReference type="SUPFAM" id="SSF55729">
    <property type="entry name" value="Acyl-CoA N-acyltransferases (Nat)"/>
    <property type="match status" value="1"/>
</dbReference>
<organism evidence="2 3">
    <name type="scientific">Lophium mytilinum</name>
    <dbReference type="NCBI Taxonomy" id="390894"/>
    <lineage>
        <taxon>Eukaryota</taxon>
        <taxon>Fungi</taxon>
        <taxon>Dikarya</taxon>
        <taxon>Ascomycota</taxon>
        <taxon>Pezizomycotina</taxon>
        <taxon>Dothideomycetes</taxon>
        <taxon>Pleosporomycetidae</taxon>
        <taxon>Mytilinidiales</taxon>
        <taxon>Mytilinidiaceae</taxon>
        <taxon>Lophium</taxon>
    </lineage>
</organism>
<dbReference type="Proteomes" id="UP000799750">
    <property type="component" value="Unassembled WGS sequence"/>
</dbReference>
<dbReference type="PANTHER" id="PTHR42791">
    <property type="entry name" value="GNAT FAMILY ACETYLTRANSFERASE"/>
    <property type="match status" value="1"/>
</dbReference>
<feature type="domain" description="N-acetyltransferase" evidence="1">
    <location>
        <begin position="67"/>
        <end position="220"/>
    </location>
</feature>
<sequence>MPLILSKITEQDLPAFTHICNAAFNNGMASKLVPKPITPEKFAAQVDKHRQSFLNDEDVTHLKVIDTDIEPSEETGQMIACAKWRINLKERTEEEVEASLPKPPVGEAAQEGGRGLAEKEFVTYLANSRRKWMGARAFYFLHLLVTLPQHHRRGAGTLLLKWGLDQADAAGLPTYLEASEMGRPLYARLGFEPKKETHFDLGRYGSEGVEINTAMVRPVTA</sequence>
<reference evidence="2" key="1">
    <citation type="journal article" date="2020" name="Stud. Mycol.">
        <title>101 Dothideomycetes genomes: a test case for predicting lifestyles and emergence of pathogens.</title>
        <authorList>
            <person name="Haridas S."/>
            <person name="Albert R."/>
            <person name="Binder M."/>
            <person name="Bloem J."/>
            <person name="Labutti K."/>
            <person name="Salamov A."/>
            <person name="Andreopoulos B."/>
            <person name="Baker S."/>
            <person name="Barry K."/>
            <person name="Bills G."/>
            <person name="Bluhm B."/>
            <person name="Cannon C."/>
            <person name="Castanera R."/>
            <person name="Culley D."/>
            <person name="Daum C."/>
            <person name="Ezra D."/>
            <person name="Gonzalez J."/>
            <person name="Henrissat B."/>
            <person name="Kuo A."/>
            <person name="Liang C."/>
            <person name="Lipzen A."/>
            <person name="Lutzoni F."/>
            <person name="Magnuson J."/>
            <person name="Mondo S."/>
            <person name="Nolan M."/>
            <person name="Ohm R."/>
            <person name="Pangilinan J."/>
            <person name="Park H.-J."/>
            <person name="Ramirez L."/>
            <person name="Alfaro M."/>
            <person name="Sun H."/>
            <person name="Tritt A."/>
            <person name="Yoshinaga Y."/>
            <person name="Zwiers L.-H."/>
            <person name="Turgeon B."/>
            <person name="Goodwin S."/>
            <person name="Spatafora J."/>
            <person name="Crous P."/>
            <person name="Grigoriev I."/>
        </authorList>
    </citation>
    <scope>NUCLEOTIDE SEQUENCE</scope>
    <source>
        <strain evidence="2">CBS 269.34</strain>
    </source>
</reference>
<evidence type="ECO:0000259" key="1">
    <source>
        <dbReference type="PROSITE" id="PS51186"/>
    </source>
</evidence>
<dbReference type="InterPro" id="IPR000182">
    <property type="entry name" value="GNAT_dom"/>
</dbReference>
<dbReference type="GO" id="GO:0016747">
    <property type="term" value="F:acyltransferase activity, transferring groups other than amino-acyl groups"/>
    <property type="evidence" value="ECO:0007669"/>
    <property type="project" value="InterPro"/>
</dbReference>
<dbReference type="Gene3D" id="3.40.630.30">
    <property type="match status" value="1"/>
</dbReference>
<dbReference type="CDD" id="cd04301">
    <property type="entry name" value="NAT_SF"/>
    <property type="match status" value="1"/>
</dbReference>
<evidence type="ECO:0000313" key="3">
    <source>
        <dbReference type="Proteomes" id="UP000799750"/>
    </source>
</evidence>
<dbReference type="AlphaFoldDB" id="A0A6A6R394"/>
<keyword evidence="2" id="KW-0012">Acyltransferase</keyword>
<gene>
    <name evidence="2" type="ORF">BU16DRAFT_260722</name>
</gene>